<reference evidence="2 3" key="1">
    <citation type="submission" date="2018-02" db="EMBL/GenBank/DDBJ databases">
        <authorList>
            <person name="Cohen D.B."/>
            <person name="Kent A.D."/>
        </authorList>
    </citation>
    <scope>NUCLEOTIDE SEQUENCE [LARGE SCALE GENOMIC DNA]</scope>
    <source>
        <strain evidence="2">1</strain>
    </source>
</reference>
<organism evidence="2 3">
    <name type="scientific">Micropruina glycogenica</name>
    <dbReference type="NCBI Taxonomy" id="75385"/>
    <lineage>
        <taxon>Bacteria</taxon>
        <taxon>Bacillati</taxon>
        <taxon>Actinomycetota</taxon>
        <taxon>Actinomycetes</taxon>
        <taxon>Propionibacteriales</taxon>
        <taxon>Nocardioidaceae</taxon>
        <taxon>Micropruina</taxon>
    </lineage>
</organism>
<dbReference type="Proteomes" id="UP000238164">
    <property type="component" value="Chromosome 1"/>
</dbReference>
<proteinExistence type="predicted"/>
<protein>
    <recommendedName>
        <fullName evidence="1">Transcription factor zinc-finger domain-containing protein</fullName>
    </recommendedName>
</protein>
<dbReference type="AlphaFoldDB" id="A0A2N9JL65"/>
<evidence type="ECO:0000313" key="3">
    <source>
        <dbReference type="Proteomes" id="UP000238164"/>
    </source>
</evidence>
<dbReference type="KEGG" id="mgg:MPLG2_3293"/>
<dbReference type="Pfam" id="PF13453">
    <property type="entry name" value="Zn_ribbon_TFIIB"/>
    <property type="match status" value="1"/>
</dbReference>
<sequence length="106" mass="11533">MTSQPNDPLPRYEPYQAGGAAPAGYTCPKCGGSMRTVDRNGIHIEQCLNCRGVFLDFGELENITRLEARFVASPPPQPGYGYGPDWGHRGGKHYRRGGLGGLFFSS</sequence>
<feature type="domain" description="Transcription factor zinc-finger" evidence="1">
    <location>
        <begin position="26"/>
        <end position="64"/>
    </location>
</feature>
<dbReference type="InterPro" id="IPR027392">
    <property type="entry name" value="TF_Znf"/>
</dbReference>
<dbReference type="RefSeq" id="WP_105186862.1">
    <property type="nucleotide sequence ID" value="NZ_BAAAGO010000001.1"/>
</dbReference>
<keyword evidence="3" id="KW-1185">Reference proteome</keyword>
<gene>
    <name evidence="2" type="ORF">MPLG2_3293</name>
</gene>
<evidence type="ECO:0000259" key="1">
    <source>
        <dbReference type="Pfam" id="PF13453"/>
    </source>
</evidence>
<dbReference type="OrthoDB" id="9814037at2"/>
<name>A0A2N9JL65_9ACTN</name>
<evidence type="ECO:0000313" key="2">
    <source>
        <dbReference type="EMBL" id="SPD88323.1"/>
    </source>
</evidence>
<dbReference type="EMBL" id="LT985188">
    <property type="protein sequence ID" value="SPD88323.1"/>
    <property type="molecule type" value="Genomic_DNA"/>
</dbReference>
<accession>A0A2N9JL65</accession>